<name>A0A0P9R3T2_9PSED</name>
<evidence type="ECO:0000313" key="1">
    <source>
        <dbReference type="EMBL" id="RMP08712.1"/>
    </source>
</evidence>
<dbReference type="AlphaFoldDB" id="A0A0P9R3T2"/>
<dbReference type="EMBL" id="RBQG01000282">
    <property type="protein sequence ID" value="RMP08712.1"/>
    <property type="molecule type" value="Genomic_DNA"/>
</dbReference>
<gene>
    <name evidence="2" type="ORF">ALQ08_103319</name>
    <name evidence="1" type="ORF">ALQ28_103153</name>
</gene>
<dbReference type="EMBL" id="RBRA01000180">
    <property type="protein sequence ID" value="RMQ22970.1"/>
    <property type="molecule type" value="Genomic_DNA"/>
</dbReference>
<evidence type="ECO:0000313" key="4">
    <source>
        <dbReference type="Proteomes" id="UP000269044"/>
    </source>
</evidence>
<dbReference type="Proteomes" id="UP000269044">
    <property type="component" value="Unassembled WGS sequence"/>
</dbReference>
<sequence length="87" mass="9590">MTWIGAVVATVNPVIRPFLFGGGYRSMTRGIGAYFDLVLQVRHEPASVGRVMDFMIAISLSVLVDYKSWHWLSPGCVILIFCPTNSG</sequence>
<dbReference type="Proteomes" id="UP000267908">
    <property type="component" value="Unassembled WGS sequence"/>
</dbReference>
<proteinExistence type="predicted"/>
<comment type="caution">
    <text evidence="1">The sequence shown here is derived from an EMBL/GenBank/DDBJ whole genome shotgun (WGS) entry which is preliminary data.</text>
</comment>
<evidence type="ECO:0000313" key="2">
    <source>
        <dbReference type="EMBL" id="RMQ22970.1"/>
    </source>
</evidence>
<organism evidence="1 3">
    <name type="scientific">Pseudomonas syringae pv. delphinii</name>
    <dbReference type="NCBI Taxonomy" id="192088"/>
    <lineage>
        <taxon>Bacteria</taxon>
        <taxon>Pseudomonadati</taxon>
        <taxon>Pseudomonadota</taxon>
        <taxon>Gammaproteobacteria</taxon>
        <taxon>Pseudomonadales</taxon>
        <taxon>Pseudomonadaceae</taxon>
        <taxon>Pseudomonas</taxon>
    </lineage>
</organism>
<evidence type="ECO:0000313" key="3">
    <source>
        <dbReference type="Proteomes" id="UP000267908"/>
    </source>
</evidence>
<accession>A0A0P9R3T2</accession>
<protein>
    <submittedName>
        <fullName evidence="1">Uncharacterized protein</fullName>
    </submittedName>
</protein>
<reference evidence="3 4" key="1">
    <citation type="submission" date="2018-08" db="EMBL/GenBank/DDBJ databases">
        <title>Recombination of ecologically and evolutionarily significant loci maintains genetic cohesion in the Pseudomonas syringae species complex.</title>
        <authorList>
            <person name="Dillon M."/>
            <person name="Thakur S."/>
            <person name="Almeida R.N.D."/>
            <person name="Weir B.S."/>
            <person name="Guttman D.S."/>
        </authorList>
    </citation>
    <scope>NUCLEOTIDE SEQUENCE [LARGE SCALE GENOMIC DNA]</scope>
    <source>
        <strain evidence="2 4">ICMP 13052</strain>
        <strain evidence="1 3">ICMP 4330</strain>
    </source>
</reference>